<name>A0A6I4W2T6_9BACL</name>
<feature type="compositionally biased region" description="Polar residues" evidence="1">
    <location>
        <begin position="32"/>
        <end position="55"/>
    </location>
</feature>
<organism evidence="2 3">
    <name type="scientific">Shimazuella alba</name>
    <dbReference type="NCBI Taxonomy" id="2690964"/>
    <lineage>
        <taxon>Bacteria</taxon>
        <taxon>Bacillati</taxon>
        <taxon>Bacillota</taxon>
        <taxon>Bacilli</taxon>
        <taxon>Bacillales</taxon>
        <taxon>Thermoactinomycetaceae</taxon>
        <taxon>Shimazuella</taxon>
    </lineage>
</organism>
<protein>
    <submittedName>
        <fullName evidence="2">Uncharacterized protein</fullName>
    </submittedName>
</protein>
<accession>A0A6I4W2T6</accession>
<sequence>MTITAVRPTPKMMPARRTVQVPTTAPKRPARPQQTSATKPVQPSATSTEETQQRPGESATRPFTPKGVKTRRPVSKNSALQRKLEEKFDNGAAMTAKEIQLLLDVRPDLTSKLQPMLEPAKRSEENRRKANRGKTAETNRSRKRKKGQQQ</sequence>
<keyword evidence="3" id="KW-1185">Reference proteome</keyword>
<dbReference type="EMBL" id="WUUL01000008">
    <property type="protein sequence ID" value="MXQ54572.1"/>
    <property type="molecule type" value="Genomic_DNA"/>
</dbReference>
<feature type="region of interest" description="Disordered" evidence="1">
    <location>
        <begin position="1"/>
        <end position="93"/>
    </location>
</feature>
<dbReference type="RefSeq" id="WP_160801927.1">
    <property type="nucleotide sequence ID" value="NZ_WUUL01000008.1"/>
</dbReference>
<evidence type="ECO:0000313" key="3">
    <source>
        <dbReference type="Proteomes" id="UP000430692"/>
    </source>
</evidence>
<feature type="compositionally biased region" description="Basic residues" evidence="1">
    <location>
        <begin position="141"/>
        <end position="150"/>
    </location>
</feature>
<reference evidence="2 3" key="1">
    <citation type="submission" date="2019-12" db="EMBL/GenBank/DDBJ databases">
        <title>Whole-genome analyses of novel actinobacteria.</title>
        <authorList>
            <person name="Sahin N."/>
            <person name="Saygin H."/>
        </authorList>
    </citation>
    <scope>NUCLEOTIDE SEQUENCE [LARGE SCALE GENOMIC DNA]</scope>
    <source>
        <strain evidence="2 3">KC615</strain>
    </source>
</reference>
<dbReference type="AlphaFoldDB" id="A0A6I4W2T6"/>
<evidence type="ECO:0000313" key="2">
    <source>
        <dbReference type="EMBL" id="MXQ54572.1"/>
    </source>
</evidence>
<proteinExistence type="predicted"/>
<evidence type="ECO:0000256" key="1">
    <source>
        <dbReference type="SAM" id="MobiDB-lite"/>
    </source>
</evidence>
<comment type="caution">
    <text evidence="2">The sequence shown here is derived from an EMBL/GenBank/DDBJ whole genome shotgun (WGS) entry which is preliminary data.</text>
</comment>
<feature type="compositionally biased region" description="Basic and acidic residues" evidence="1">
    <location>
        <begin position="119"/>
        <end position="140"/>
    </location>
</feature>
<gene>
    <name evidence="2" type="ORF">GSM42_12785</name>
</gene>
<dbReference type="Proteomes" id="UP000430692">
    <property type="component" value="Unassembled WGS sequence"/>
</dbReference>
<feature type="region of interest" description="Disordered" evidence="1">
    <location>
        <begin position="112"/>
        <end position="150"/>
    </location>
</feature>